<dbReference type="KEGG" id="sve:SVEN_6334"/>
<dbReference type="RefSeq" id="WP_015037515.1">
    <property type="nucleotide sequence ID" value="NC_018750.1"/>
</dbReference>
<name>F2RET5_STRVP</name>
<evidence type="ECO:0000256" key="1">
    <source>
        <dbReference type="SAM" id="MobiDB-lite"/>
    </source>
</evidence>
<evidence type="ECO:0000313" key="3">
    <source>
        <dbReference type="Proteomes" id="UP000006854"/>
    </source>
</evidence>
<dbReference type="OrthoDB" id="4316679at2"/>
<feature type="compositionally biased region" description="Pro residues" evidence="1">
    <location>
        <begin position="41"/>
        <end position="54"/>
    </location>
</feature>
<evidence type="ECO:0000313" key="2">
    <source>
        <dbReference type="EMBL" id="CCA59620.1"/>
    </source>
</evidence>
<reference evidence="2 3" key="1">
    <citation type="journal article" date="2011" name="BMC Genomics">
        <title>Genome-wide analysis of the role of GlnR in Streptomyces venezuelae provides new insights into global nitrogen regulation in actinomycetes.</title>
        <authorList>
            <person name="Pullan S.T."/>
            <person name="Bibb M.J."/>
            <person name="Merrick M."/>
        </authorList>
    </citation>
    <scope>NUCLEOTIDE SEQUENCE [LARGE SCALE GENOMIC DNA]</scope>
    <source>
        <strain evidence="3">ATCC 10712 / CBS 650.69 / DSM 40230 / JCM 4526 / NBRC 13096 / PD 04745</strain>
    </source>
</reference>
<accession>F2RET5</accession>
<dbReference type="GeneID" id="51866862"/>
<dbReference type="HOGENOM" id="CLU_2669689_0_0_11"/>
<protein>
    <submittedName>
        <fullName evidence="2">Uncharacterized protein</fullName>
    </submittedName>
</protein>
<dbReference type="AlphaFoldDB" id="F2RET5"/>
<dbReference type="EMBL" id="FR845719">
    <property type="protein sequence ID" value="CCA59620.1"/>
    <property type="molecule type" value="Genomic_DNA"/>
</dbReference>
<sequence length="75" mass="8084">MAAWATQECRCGHPRFRHGEPRFSGTCGACLCEAFALPPPPAIPDEPPPPPPPDRTPHPSCPLQDPDCLGVHDFS</sequence>
<organism evidence="2 3">
    <name type="scientific">Streptomyces venezuelae (strain ATCC 10712 / CBS 650.69 / DSM 40230 / JCM 4526 / NBRC 13096 / PD 04745)</name>
    <dbReference type="NCBI Taxonomy" id="953739"/>
    <lineage>
        <taxon>Bacteria</taxon>
        <taxon>Bacillati</taxon>
        <taxon>Actinomycetota</taxon>
        <taxon>Actinomycetes</taxon>
        <taxon>Kitasatosporales</taxon>
        <taxon>Streptomycetaceae</taxon>
        <taxon>Streptomyces</taxon>
    </lineage>
</organism>
<dbReference type="Proteomes" id="UP000006854">
    <property type="component" value="Chromosome"/>
</dbReference>
<feature type="region of interest" description="Disordered" evidence="1">
    <location>
        <begin position="41"/>
        <end position="65"/>
    </location>
</feature>
<proteinExistence type="predicted"/>
<dbReference type="PATRIC" id="fig|953739.5.peg.1539"/>
<gene>
    <name evidence="2" type="ordered locus">SVEN_6334</name>
</gene>
<keyword evidence="3" id="KW-1185">Reference proteome</keyword>